<proteinExistence type="predicted"/>
<organism evidence="1 2">
    <name type="scientific">Paraburkholderia piptadeniae</name>
    <dbReference type="NCBI Taxonomy" id="1701573"/>
    <lineage>
        <taxon>Bacteria</taxon>
        <taxon>Pseudomonadati</taxon>
        <taxon>Pseudomonadota</taxon>
        <taxon>Betaproteobacteria</taxon>
        <taxon>Burkholderiales</taxon>
        <taxon>Burkholderiaceae</taxon>
        <taxon>Paraburkholderia</taxon>
    </lineage>
</organism>
<dbReference type="AlphaFoldDB" id="A0A1N7SLJ1"/>
<keyword evidence="2" id="KW-1185">Reference proteome</keyword>
<comment type="caution">
    <text evidence="1">The sequence shown here is derived from an EMBL/GenBank/DDBJ whole genome shotgun (WGS) entry which is preliminary data.</text>
</comment>
<dbReference type="EMBL" id="CYGY02000063">
    <property type="protein sequence ID" value="SIT48301.1"/>
    <property type="molecule type" value="Genomic_DNA"/>
</dbReference>
<gene>
    <name evidence="1" type="ORF">BN2476_630101</name>
</gene>
<name>A0A1N7SLJ1_9BURK</name>
<reference evidence="1" key="1">
    <citation type="submission" date="2016-12" db="EMBL/GenBank/DDBJ databases">
        <authorList>
            <person name="Moulin L."/>
        </authorList>
    </citation>
    <scope>NUCLEOTIDE SEQUENCE [LARGE SCALE GENOMIC DNA]</scope>
    <source>
        <strain evidence="1">STM 7183</strain>
    </source>
</reference>
<evidence type="ECO:0000313" key="2">
    <source>
        <dbReference type="Proteomes" id="UP000195569"/>
    </source>
</evidence>
<dbReference type="Proteomes" id="UP000195569">
    <property type="component" value="Unassembled WGS sequence"/>
</dbReference>
<protein>
    <submittedName>
        <fullName evidence="1">Uncharacterized protein</fullName>
    </submittedName>
</protein>
<sequence length="97" mass="10502">MDLVGVIADGPEWPHGWTASAAERLRFLLDFGYATGLRAGELVGATLGGIESARTTSARGAVRMRTPARSFSHHWRAKRWTSTFAARATRESGTLDA</sequence>
<accession>A0A1N7SLJ1</accession>
<evidence type="ECO:0000313" key="1">
    <source>
        <dbReference type="EMBL" id="SIT48301.1"/>
    </source>
</evidence>